<accession>A0ABP9WHC9</accession>
<dbReference type="PANTHER" id="PTHR45436:SF5">
    <property type="entry name" value="SENSOR HISTIDINE KINASE TRCS"/>
    <property type="match status" value="1"/>
</dbReference>
<evidence type="ECO:0000313" key="16">
    <source>
        <dbReference type="Proteomes" id="UP001426770"/>
    </source>
</evidence>
<feature type="domain" description="Histidine kinase" evidence="13">
    <location>
        <begin position="239"/>
        <end position="451"/>
    </location>
</feature>
<evidence type="ECO:0000256" key="8">
    <source>
        <dbReference type="ARBA" id="ARBA00022989"/>
    </source>
</evidence>
<reference evidence="15 16" key="1">
    <citation type="submission" date="2024-02" db="EMBL/GenBank/DDBJ databases">
        <title>Lysinimicrobium sediminis NBRC 112286.</title>
        <authorList>
            <person name="Ichikawa N."/>
            <person name="Katano-Makiyama Y."/>
            <person name="Hidaka K."/>
        </authorList>
    </citation>
    <scope>NUCLEOTIDE SEQUENCE [LARGE SCALE GENOMIC DNA]</scope>
    <source>
        <strain evidence="15 16">NBRC 112286</strain>
    </source>
</reference>
<dbReference type="Gene3D" id="6.10.340.10">
    <property type="match status" value="1"/>
</dbReference>
<evidence type="ECO:0000256" key="2">
    <source>
        <dbReference type="ARBA" id="ARBA00004236"/>
    </source>
</evidence>
<evidence type="ECO:0000256" key="3">
    <source>
        <dbReference type="ARBA" id="ARBA00012438"/>
    </source>
</evidence>
<dbReference type="InterPro" id="IPR005467">
    <property type="entry name" value="His_kinase_dom"/>
</dbReference>
<evidence type="ECO:0000256" key="1">
    <source>
        <dbReference type="ARBA" id="ARBA00000085"/>
    </source>
</evidence>
<dbReference type="SUPFAM" id="SSF55874">
    <property type="entry name" value="ATPase domain of HSP90 chaperone/DNA topoisomerase II/histidine kinase"/>
    <property type="match status" value="1"/>
</dbReference>
<name>A0ABP9WHC9_9MICO</name>
<keyword evidence="10 12" id="KW-0472">Membrane</keyword>
<keyword evidence="16" id="KW-1185">Reference proteome</keyword>
<evidence type="ECO:0000256" key="4">
    <source>
        <dbReference type="ARBA" id="ARBA00022553"/>
    </source>
</evidence>
<dbReference type="Gene3D" id="3.30.565.10">
    <property type="entry name" value="Histidine kinase-like ATPase, C-terminal domain"/>
    <property type="match status" value="1"/>
</dbReference>
<dbReference type="Proteomes" id="UP001426770">
    <property type="component" value="Unassembled WGS sequence"/>
</dbReference>
<dbReference type="InterPro" id="IPR003660">
    <property type="entry name" value="HAMP_dom"/>
</dbReference>
<dbReference type="InterPro" id="IPR036890">
    <property type="entry name" value="HATPase_C_sf"/>
</dbReference>
<dbReference type="CDD" id="cd00082">
    <property type="entry name" value="HisKA"/>
    <property type="match status" value="1"/>
</dbReference>
<comment type="subcellular location">
    <subcellularLocation>
        <location evidence="2">Cell membrane</location>
    </subcellularLocation>
</comment>
<keyword evidence="5" id="KW-0808">Transferase</keyword>
<evidence type="ECO:0000256" key="5">
    <source>
        <dbReference type="ARBA" id="ARBA00022679"/>
    </source>
</evidence>
<evidence type="ECO:0000313" key="15">
    <source>
        <dbReference type="EMBL" id="GAA5518383.1"/>
    </source>
</evidence>
<feature type="transmembrane region" description="Helical" evidence="12">
    <location>
        <begin position="147"/>
        <end position="170"/>
    </location>
</feature>
<keyword evidence="9" id="KW-0902">Two-component regulatory system</keyword>
<dbReference type="InterPro" id="IPR004358">
    <property type="entry name" value="Sig_transdc_His_kin-like_C"/>
</dbReference>
<dbReference type="Gene3D" id="1.10.287.130">
    <property type="match status" value="1"/>
</dbReference>
<evidence type="ECO:0000256" key="12">
    <source>
        <dbReference type="SAM" id="Phobius"/>
    </source>
</evidence>
<keyword evidence="4" id="KW-0597">Phosphoprotein</keyword>
<keyword evidence="7" id="KW-0418">Kinase</keyword>
<dbReference type="Pfam" id="PF02518">
    <property type="entry name" value="HATPase_c"/>
    <property type="match status" value="1"/>
</dbReference>
<dbReference type="SUPFAM" id="SSF158472">
    <property type="entry name" value="HAMP domain-like"/>
    <property type="match status" value="1"/>
</dbReference>
<keyword evidence="8 12" id="KW-1133">Transmembrane helix</keyword>
<evidence type="ECO:0000256" key="9">
    <source>
        <dbReference type="ARBA" id="ARBA00023012"/>
    </source>
</evidence>
<comment type="catalytic activity">
    <reaction evidence="1">
        <text>ATP + protein L-histidine = ADP + protein N-phospho-L-histidine.</text>
        <dbReference type="EC" id="2.7.13.3"/>
    </reaction>
</comment>
<dbReference type="InterPro" id="IPR050428">
    <property type="entry name" value="TCS_sensor_his_kinase"/>
</dbReference>
<evidence type="ECO:0000259" key="13">
    <source>
        <dbReference type="PROSITE" id="PS50109"/>
    </source>
</evidence>
<dbReference type="PANTHER" id="PTHR45436">
    <property type="entry name" value="SENSOR HISTIDINE KINASE YKOH"/>
    <property type="match status" value="1"/>
</dbReference>
<organism evidence="15 16">
    <name type="scientific">Demequina sediminis</name>
    <dbReference type="NCBI Taxonomy" id="1930058"/>
    <lineage>
        <taxon>Bacteria</taxon>
        <taxon>Bacillati</taxon>
        <taxon>Actinomycetota</taxon>
        <taxon>Actinomycetes</taxon>
        <taxon>Micrococcales</taxon>
        <taxon>Demequinaceae</taxon>
        <taxon>Demequina</taxon>
    </lineage>
</organism>
<dbReference type="CDD" id="cd00075">
    <property type="entry name" value="HATPase"/>
    <property type="match status" value="1"/>
</dbReference>
<dbReference type="PROSITE" id="PS50885">
    <property type="entry name" value="HAMP"/>
    <property type="match status" value="1"/>
</dbReference>
<evidence type="ECO:0000256" key="6">
    <source>
        <dbReference type="ARBA" id="ARBA00022692"/>
    </source>
</evidence>
<gene>
    <name evidence="15" type="primary">sasA_3</name>
    <name evidence="15" type="ORF">Lsed01_00808</name>
</gene>
<dbReference type="SMART" id="SM00304">
    <property type="entry name" value="HAMP"/>
    <property type="match status" value="1"/>
</dbReference>
<dbReference type="EMBL" id="BAABRR010000003">
    <property type="protein sequence ID" value="GAA5518383.1"/>
    <property type="molecule type" value="Genomic_DNA"/>
</dbReference>
<comment type="caution">
    <text evidence="15">The sequence shown here is derived from an EMBL/GenBank/DDBJ whole genome shotgun (WGS) entry which is preliminary data.</text>
</comment>
<protein>
    <recommendedName>
        <fullName evidence="3">histidine kinase</fullName>
        <ecNumber evidence="3">2.7.13.3</ecNumber>
    </recommendedName>
</protein>
<sequence length="455" mass="47282">MVGLAGIAAAVIMVAAFVTAVTHSYLVEQLDERLASSSGPVDTTRHEPRLSDGDTDPDVSRPSDVLRGVVDSSGSLQVFFSPNVDGADGTVPVLTAGDLPTSGSVFLTVPASDGEGPGYRVLAKATSFGTDITALSLDSVEATTQRLMLIEAVGLVIVIGGLAAVGGWVIRLGITPMRRMVDASARIAGGDLDVRLEGAGRGSESAALATSLNTMISTLTDALEERERSEARLREFVADASHELRTPLTTVLGYAELYRRGALTRDEDIADAWRRTEAEAGRMRRLVEDLLELAKYDAEPQMSPIEVDLSALCAEVLGDATAAREGVSFALDAAAPIIVMGDPDRLRQAVINVVTNAAVHGGSAVRVAVSGDDAVARIAVSDDGPGMSPEMAARATERFVRGDHSRTRATGGAGLGLAITAAIVSVHGGTLDVDSAQGRGTTVTLTFPRQPSARA</sequence>
<dbReference type="SMART" id="SM00388">
    <property type="entry name" value="HisKA"/>
    <property type="match status" value="1"/>
</dbReference>
<evidence type="ECO:0000256" key="11">
    <source>
        <dbReference type="SAM" id="MobiDB-lite"/>
    </source>
</evidence>
<dbReference type="SUPFAM" id="SSF47384">
    <property type="entry name" value="Homodimeric domain of signal transducing histidine kinase"/>
    <property type="match status" value="1"/>
</dbReference>
<dbReference type="EC" id="2.7.13.3" evidence="3"/>
<evidence type="ECO:0000256" key="7">
    <source>
        <dbReference type="ARBA" id="ARBA00022777"/>
    </source>
</evidence>
<dbReference type="Pfam" id="PF00512">
    <property type="entry name" value="HisKA"/>
    <property type="match status" value="1"/>
</dbReference>
<feature type="region of interest" description="Disordered" evidence="11">
    <location>
        <begin position="36"/>
        <end position="62"/>
    </location>
</feature>
<dbReference type="PRINTS" id="PR00344">
    <property type="entry name" value="BCTRLSENSOR"/>
</dbReference>
<dbReference type="SMART" id="SM00387">
    <property type="entry name" value="HATPase_c"/>
    <property type="match status" value="1"/>
</dbReference>
<dbReference type="InterPro" id="IPR003594">
    <property type="entry name" value="HATPase_dom"/>
</dbReference>
<keyword evidence="6 12" id="KW-0812">Transmembrane</keyword>
<proteinExistence type="predicted"/>
<evidence type="ECO:0000259" key="14">
    <source>
        <dbReference type="PROSITE" id="PS50885"/>
    </source>
</evidence>
<feature type="domain" description="HAMP" evidence="14">
    <location>
        <begin position="171"/>
        <end position="224"/>
    </location>
</feature>
<dbReference type="InterPro" id="IPR036097">
    <property type="entry name" value="HisK_dim/P_sf"/>
</dbReference>
<dbReference type="InterPro" id="IPR003661">
    <property type="entry name" value="HisK_dim/P_dom"/>
</dbReference>
<dbReference type="Pfam" id="PF00672">
    <property type="entry name" value="HAMP"/>
    <property type="match status" value="1"/>
</dbReference>
<evidence type="ECO:0000256" key="10">
    <source>
        <dbReference type="ARBA" id="ARBA00023136"/>
    </source>
</evidence>
<dbReference type="PROSITE" id="PS50109">
    <property type="entry name" value="HIS_KIN"/>
    <property type="match status" value="1"/>
</dbReference>
<dbReference type="CDD" id="cd06225">
    <property type="entry name" value="HAMP"/>
    <property type="match status" value="1"/>
</dbReference>
<feature type="compositionally biased region" description="Basic and acidic residues" evidence="11">
    <location>
        <begin position="43"/>
        <end position="52"/>
    </location>
</feature>